<evidence type="ECO:0000313" key="1">
    <source>
        <dbReference type="EMBL" id="PVY93893.1"/>
    </source>
</evidence>
<organism evidence="1 2">
    <name type="scientific">Ezakiella coagulans</name>
    <dbReference type="NCBI Taxonomy" id="46507"/>
    <lineage>
        <taxon>Bacteria</taxon>
        <taxon>Bacillati</taxon>
        <taxon>Bacillota</taxon>
        <taxon>Tissierellia</taxon>
        <taxon>Ezakiella</taxon>
    </lineage>
</organism>
<evidence type="ECO:0000313" key="2">
    <source>
        <dbReference type="Proteomes" id="UP000245793"/>
    </source>
</evidence>
<dbReference type="EMBL" id="QEKV01000008">
    <property type="protein sequence ID" value="PVY93893.1"/>
    <property type="molecule type" value="Genomic_DNA"/>
</dbReference>
<sequence length="482" mass="55482">MNKFKYFLIFITIIFLSGCKFLIKDEPKTGINYVPLDYKVDSINYLTNVDSNELTTKLNHIDDSNYKLSILAPLTNCDEIVVENVNVNNFEIDITIDAKKNTNNEVKKPLITLSLTGLNPYNNSEYKVHVNIKYDRINLWLTRDEAFKILKSEKFVVPCSPIYTDILKNGSSILWKLGFYEINSESKNPIRYTEAVINDKTRELLNVNSFDVARPILDGSLISNLDYNNFLYEVNNKLLIYNIPHKTSKTLDISITDNCVFSRDFSSGKIAILYPENKITLIDRFQNTRNLTFDLNIKVKLFEIYDGKCYIVSTDNEIYKLEGDTLEKIYSFKEEITAFSVGSEIALSSIDKFGEENIFLLDKSGKRFISKGRSPKVCGDKILFEIPRGGKNIDLYSYNLSTGLLLKIYSGTEISYNRSGTGDFKIFDKINSYYSAYKLSGDNLTYICPLEEANIWNLGNKNYYFTNAKNRIYMFNLKNQSK</sequence>
<dbReference type="SUPFAM" id="SSF69304">
    <property type="entry name" value="Tricorn protease N-terminal domain"/>
    <property type="match status" value="1"/>
</dbReference>
<dbReference type="RefSeq" id="WP_116480369.1">
    <property type="nucleotide sequence ID" value="NZ_QEKV01000008.1"/>
</dbReference>
<proteinExistence type="predicted"/>
<accession>A0A2U1E1R9</accession>
<dbReference type="AlphaFoldDB" id="A0A2U1E1R9"/>
<protein>
    <recommendedName>
        <fullName evidence="3">Lipoprotein</fullName>
    </recommendedName>
</protein>
<name>A0A2U1E1R9_9FIRM</name>
<gene>
    <name evidence="1" type="ORF">C7381_10827</name>
</gene>
<dbReference type="Proteomes" id="UP000245793">
    <property type="component" value="Unassembled WGS sequence"/>
</dbReference>
<reference evidence="1 2" key="1">
    <citation type="submission" date="2018-04" db="EMBL/GenBank/DDBJ databases">
        <title>Genomic Encyclopedia of Type Strains, Phase IV (KMG-IV): sequencing the most valuable type-strain genomes for metagenomic binning, comparative biology and taxonomic classification.</title>
        <authorList>
            <person name="Goeker M."/>
        </authorList>
    </citation>
    <scope>NUCLEOTIDE SEQUENCE [LARGE SCALE GENOMIC DNA]</scope>
    <source>
        <strain evidence="1 2">DSM 20705</strain>
    </source>
</reference>
<comment type="caution">
    <text evidence="1">The sequence shown here is derived from an EMBL/GenBank/DDBJ whole genome shotgun (WGS) entry which is preliminary data.</text>
</comment>
<dbReference type="PROSITE" id="PS51257">
    <property type="entry name" value="PROKAR_LIPOPROTEIN"/>
    <property type="match status" value="1"/>
</dbReference>
<keyword evidence="2" id="KW-1185">Reference proteome</keyword>
<evidence type="ECO:0008006" key="3">
    <source>
        <dbReference type="Google" id="ProtNLM"/>
    </source>
</evidence>